<evidence type="ECO:0000313" key="1">
    <source>
        <dbReference type="EMBL" id="KAI7738439.1"/>
    </source>
</evidence>
<dbReference type="EMBL" id="JAMZMK010008813">
    <property type="protein sequence ID" value="KAI7738439.1"/>
    <property type="molecule type" value="Genomic_DNA"/>
</dbReference>
<dbReference type="AlphaFoldDB" id="A0AAD5CD66"/>
<protein>
    <submittedName>
        <fullName evidence="1">Uncharacterized protein</fullName>
    </submittedName>
</protein>
<proteinExistence type="predicted"/>
<dbReference type="Proteomes" id="UP001206925">
    <property type="component" value="Unassembled WGS sequence"/>
</dbReference>
<keyword evidence="2" id="KW-1185">Reference proteome</keyword>
<feature type="non-terminal residue" evidence="1">
    <location>
        <position position="1"/>
    </location>
</feature>
<feature type="non-terminal residue" evidence="1">
    <location>
        <position position="96"/>
    </location>
</feature>
<comment type="caution">
    <text evidence="1">The sequence shown here is derived from an EMBL/GenBank/DDBJ whole genome shotgun (WGS) entry which is preliminary data.</text>
</comment>
<accession>A0AAD5CD66</accession>
<gene>
    <name evidence="1" type="ORF">M8C21_015669</name>
</gene>
<name>A0AAD5CD66_AMBAR</name>
<evidence type="ECO:0000313" key="2">
    <source>
        <dbReference type="Proteomes" id="UP001206925"/>
    </source>
</evidence>
<organism evidence="1 2">
    <name type="scientific">Ambrosia artemisiifolia</name>
    <name type="common">Common ragweed</name>
    <dbReference type="NCBI Taxonomy" id="4212"/>
    <lineage>
        <taxon>Eukaryota</taxon>
        <taxon>Viridiplantae</taxon>
        <taxon>Streptophyta</taxon>
        <taxon>Embryophyta</taxon>
        <taxon>Tracheophyta</taxon>
        <taxon>Spermatophyta</taxon>
        <taxon>Magnoliopsida</taxon>
        <taxon>eudicotyledons</taxon>
        <taxon>Gunneridae</taxon>
        <taxon>Pentapetalae</taxon>
        <taxon>asterids</taxon>
        <taxon>campanulids</taxon>
        <taxon>Asterales</taxon>
        <taxon>Asteraceae</taxon>
        <taxon>Asteroideae</taxon>
        <taxon>Heliantheae alliance</taxon>
        <taxon>Heliantheae</taxon>
        <taxon>Ambrosia</taxon>
    </lineage>
</organism>
<reference evidence="1" key="1">
    <citation type="submission" date="2022-06" db="EMBL/GenBank/DDBJ databases">
        <title>Uncovering the hologenomic basis of an extraordinary plant invasion.</title>
        <authorList>
            <person name="Bieker V.C."/>
            <person name="Martin M.D."/>
            <person name="Gilbert T."/>
            <person name="Hodgins K."/>
            <person name="Battlay P."/>
            <person name="Petersen B."/>
            <person name="Wilson J."/>
        </authorList>
    </citation>
    <scope>NUCLEOTIDE SEQUENCE</scope>
    <source>
        <strain evidence="1">AA19_3_7</strain>
        <tissue evidence="1">Leaf</tissue>
    </source>
</reference>
<sequence length="96" mass="10426">FTFFFGITSQPKTNIVASFLSHDGITGPSRTAQSSSRFCTTSLRSNIVVEVEDMSFHLHKSKSRWHPDDPLLILVTEGDDGASGCGCYAVDPALAF</sequence>